<name>A0A6G0Y397_APHCR</name>
<proteinExistence type="predicted"/>
<organism evidence="1 2">
    <name type="scientific">Aphis craccivora</name>
    <name type="common">Cowpea aphid</name>
    <dbReference type="NCBI Taxonomy" id="307492"/>
    <lineage>
        <taxon>Eukaryota</taxon>
        <taxon>Metazoa</taxon>
        <taxon>Ecdysozoa</taxon>
        <taxon>Arthropoda</taxon>
        <taxon>Hexapoda</taxon>
        <taxon>Insecta</taxon>
        <taxon>Pterygota</taxon>
        <taxon>Neoptera</taxon>
        <taxon>Paraneoptera</taxon>
        <taxon>Hemiptera</taxon>
        <taxon>Sternorrhyncha</taxon>
        <taxon>Aphidomorpha</taxon>
        <taxon>Aphidoidea</taxon>
        <taxon>Aphididae</taxon>
        <taxon>Aphidini</taxon>
        <taxon>Aphis</taxon>
        <taxon>Aphis</taxon>
    </lineage>
</organism>
<dbReference type="PANTHER" id="PTHR10773:SF19">
    <property type="match status" value="1"/>
</dbReference>
<reference evidence="1 2" key="1">
    <citation type="submission" date="2019-08" db="EMBL/GenBank/DDBJ databases">
        <title>Whole genome of Aphis craccivora.</title>
        <authorList>
            <person name="Voronova N.V."/>
            <person name="Shulinski R.S."/>
            <person name="Bandarenka Y.V."/>
            <person name="Zhorov D.G."/>
            <person name="Warner D."/>
        </authorList>
    </citation>
    <scope>NUCLEOTIDE SEQUENCE [LARGE SCALE GENOMIC DNA]</scope>
    <source>
        <strain evidence="1">180601</strain>
        <tissue evidence="1">Whole Body</tissue>
    </source>
</reference>
<evidence type="ECO:0000313" key="1">
    <source>
        <dbReference type="EMBL" id="KAF0748480.1"/>
    </source>
</evidence>
<gene>
    <name evidence="1" type="ORF">FWK35_00017839</name>
</gene>
<accession>A0A6G0Y397</accession>
<dbReference type="AlphaFoldDB" id="A0A6G0Y397"/>
<dbReference type="OrthoDB" id="6774481at2759"/>
<protein>
    <submittedName>
        <fullName evidence="1">Uncharacterized protein</fullName>
    </submittedName>
</protein>
<keyword evidence="2" id="KW-1185">Reference proteome</keyword>
<dbReference type="EMBL" id="VUJU01006460">
    <property type="protein sequence ID" value="KAF0748480.1"/>
    <property type="molecule type" value="Genomic_DNA"/>
</dbReference>
<evidence type="ECO:0000313" key="2">
    <source>
        <dbReference type="Proteomes" id="UP000478052"/>
    </source>
</evidence>
<sequence length="105" mass="12016">MGDSTRQRAFIVKSTTTIELKHQYKKKNGNRSSNNAFFLSLDGTNYRVCKLFFMVTQNVGNRTIRTTLKKGGYNKEYVEGELRGNRGKQKKLSPDIVTLVTNHIN</sequence>
<dbReference type="PANTHER" id="PTHR10773">
    <property type="entry name" value="DNA-DIRECTED RNA POLYMERASES I, II, AND III SUBUNIT RPABC2"/>
    <property type="match status" value="1"/>
</dbReference>
<comment type="caution">
    <text evidence="1">The sequence shown here is derived from an EMBL/GenBank/DDBJ whole genome shotgun (WGS) entry which is preliminary data.</text>
</comment>
<dbReference type="Proteomes" id="UP000478052">
    <property type="component" value="Unassembled WGS sequence"/>
</dbReference>